<name>A0A4S4EXS2_CAMSN</name>
<dbReference type="PANTHER" id="PTHR34268:SF8">
    <property type="entry name" value="FAE DOMAIN-CONTAINING PROTEIN"/>
    <property type="match status" value="1"/>
</dbReference>
<accession>A0A4S4EXS2</accession>
<proteinExistence type="predicted"/>
<protein>
    <submittedName>
        <fullName evidence="1">Uncharacterized protein</fullName>
    </submittedName>
</protein>
<gene>
    <name evidence="1" type="ORF">TEA_018544</name>
</gene>
<organism evidence="1 2">
    <name type="scientific">Camellia sinensis var. sinensis</name>
    <name type="common">China tea</name>
    <dbReference type="NCBI Taxonomy" id="542762"/>
    <lineage>
        <taxon>Eukaryota</taxon>
        <taxon>Viridiplantae</taxon>
        <taxon>Streptophyta</taxon>
        <taxon>Embryophyta</taxon>
        <taxon>Tracheophyta</taxon>
        <taxon>Spermatophyta</taxon>
        <taxon>Magnoliopsida</taxon>
        <taxon>eudicotyledons</taxon>
        <taxon>Gunneridae</taxon>
        <taxon>Pentapetalae</taxon>
        <taxon>asterids</taxon>
        <taxon>Ericales</taxon>
        <taxon>Theaceae</taxon>
        <taxon>Camellia</taxon>
    </lineage>
</organism>
<keyword evidence="2" id="KW-1185">Reference proteome</keyword>
<evidence type="ECO:0000313" key="1">
    <source>
        <dbReference type="EMBL" id="THG21532.1"/>
    </source>
</evidence>
<dbReference type="EMBL" id="SDRB02001349">
    <property type="protein sequence ID" value="THG21532.1"/>
    <property type="molecule type" value="Genomic_DNA"/>
</dbReference>
<sequence>MALEMSMWMSMPEADMLMKVGMFVVVQALVYLILSNSSDIFSKDKVSRSLTFKPARSVTICRLLAFISDIPQGGDDDASPSLHSPTQEYPMTTDDEFNYIGIKQVVFGGYEFENWREDLKAEDAGYASFCHAALCSFVGRSPFASFVSTFVVFTPSSPIEFAVKPLVSNKLTNVFGLFWLYYIGIKQVVFGGYEFENWREDLKAEDAGYSIHKI</sequence>
<dbReference type="Proteomes" id="UP000306102">
    <property type="component" value="Unassembled WGS sequence"/>
</dbReference>
<dbReference type="AlphaFoldDB" id="A0A4S4EXS2"/>
<evidence type="ECO:0000313" key="2">
    <source>
        <dbReference type="Proteomes" id="UP000306102"/>
    </source>
</evidence>
<dbReference type="PANTHER" id="PTHR34268">
    <property type="entry name" value="OS01G0321850 PROTEIN"/>
    <property type="match status" value="1"/>
</dbReference>
<reference evidence="1 2" key="1">
    <citation type="journal article" date="2018" name="Proc. Natl. Acad. Sci. U.S.A.">
        <title>Draft genome sequence of Camellia sinensis var. sinensis provides insights into the evolution of the tea genome and tea quality.</title>
        <authorList>
            <person name="Wei C."/>
            <person name="Yang H."/>
            <person name="Wang S."/>
            <person name="Zhao J."/>
            <person name="Liu C."/>
            <person name="Gao L."/>
            <person name="Xia E."/>
            <person name="Lu Y."/>
            <person name="Tai Y."/>
            <person name="She G."/>
            <person name="Sun J."/>
            <person name="Cao H."/>
            <person name="Tong W."/>
            <person name="Gao Q."/>
            <person name="Li Y."/>
            <person name="Deng W."/>
            <person name="Jiang X."/>
            <person name="Wang W."/>
            <person name="Chen Q."/>
            <person name="Zhang S."/>
            <person name="Li H."/>
            <person name="Wu J."/>
            <person name="Wang P."/>
            <person name="Li P."/>
            <person name="Shi C."/>
            <person name="Zheng F."/>
            <person name="Jian J."/>
            <person name="Huang B."/>
            <person name="Shan D."/>
            <person name="Shi M."/>
            <person name="Fang C."/>
            <person name="Yue Y."/>
            <person name="Li F."/>
            <person name="Li D."/>
            <person name="Wei S."/>
            <person name="Han B."/>
            <person name="Jiang C."/>
            <person name="Yin Y."/>
            <person name="Xia T."/>
            <person name="Zhang Z."/>
            <person name="Bennetzen J.L."/>
            <person name="Zhao S."/>
            <person name="Wan X."/>
        </authorList>
    </citation>
    <scope>NUCLEOTIDE SEQUENCE [LARGE SCALE GENOMIC DNA]</scope>
    <source>
        <strain evidence="2">cv. Shuchazao</strain>
        <tissue evidence="1">Leaf</tissue>
    </source>
</reference>
<comment type="caution">
    <text evidence="1">The sequence shown here is derived from an EMBL/GenBank/DDBJ whole genome shotgun (WGS) entry which is preliminary data.</text>
</comment>